<dbReference type="PANTHER" id="PTHR43649">
    <property type="entry name" value="ARABINOSE-BINDING PROTEIN-RELATED"/>
    <property type="match status" value="1"/>
</dbReference>
<dbReference type="InterPro" id="IPR006059">
    <property type="entry name" value="SBP"/>
</dbReference>
<feature type="signal peptide" evidence="5">
    <location>
        <begin position="1"/>
        <end position="22"/>
    </location>
</feature>
<dbReference type="STRING" id="1130080.SAMN04488113_102135"/>
<dbReference type="RefSeq" id="WP_091632412.1">
    <property type="nucleotide sequence ID" value="NZ_FNYW01000002.1"/>
</dbReference>
<protein>
    <submittedName>
        <fullName evidence="6">Multiple sugar transport system substrate-binding protein</fullName>
    </submittedName>
</protein>
<dbReference type="OrthoDB" id="9763054at2"/>
<evidence type="ECO:0000256" key="1">
    <source>
        <dbReference type="ARBA" id="ARBA00004196"/>
    </source>
</evidence>
<keyword evidence="7" id="KW-1185">Reference proteome</keyword>
<comment type="subcellular location">
    <subcellularLocation>
        <location evidence="1">Cell envelope</location>
    </subcellularLocation>
</comment>
<comment type="similarity">
    <text evidence="2">Belongs to the bacterial solute-binding protein 1 family.</text>
</comment>
<gene>
    <name evidence="6" type="ORF">SAMN04488113_102135</name>
</gene>
<evidence type="ECO:0000256" key="2">
    <source>
        <dbReference type="ARBA" id="ARBA00008520"/>
    </source>
</evidence>
<evidence type="ECO:0000256" key="4">
    <source>
        <dbReference type="ARBA" id="ARBA00022729"/>
    </source>
</evidence>
<proteinExistence type="inferred from homology"/>
<name>A0A1H6RCQ4_9LACT</name>
<dbReference type="AlphaFoldDB" id="A0A1H6RCQ4"/>
<keyword evidence="3" id="KW-0813">Transport</keyword>
<dbReference type="Proteomes" id="UP000198564">
    <property type="component" value="Unassembled WGS sequence"/>
</dbReference>
<evidence type="ECO:0000256" key="3">
    <source>
        <dbReference type="ARBA" id="ARBA00022448"/>
    </source>
</evidence>
<dbReference type="InterPro" id="IPR050490">
    <property type="entry name" value="Bact_solute-bd_prot1"/>
</dbReference>
<dbReference type="GO" id="GO:0030313">
    <property type="term" value="C:cell envelope"/>
    <property type="evidence" value="ECO:0007669"/>
    <property type="project" value="UniProtKB-SubCell"/>
</dbReference>
<dbReference type="PANTHER" id="PTHR43649:SF31">
    <property type="entry name" value="SN-GLYCEROL-3-PHOSPHATE-BINDING PERIPLASMIC PROTEIN UGPB"/>
    <property type="match status" value="1"/>
</dbReference>
<dbReference type="EMBL" id="FNYW01000002">
    <property type="protein sequence ID" value="SEI53591.1"/>
    <property type="molecule type" value="Genomic_DNA"/>
</dbReference>
<feature type="chain" id="PRO_5011685523" evidence="5">
    <location>
        <begin position="23"/>
        <end position="469"/>
    </location>
</feature>
<dbReference type="Gene3D" id="3.40.190.10">
    <property type="entry name" value="Periplasmic binding protein-like II"/>
    <property type="match status" value="1"/>
</dbReference>
<sequence length="469" mass="51476">MVKKNKLMMGLSGLMMSGLVLAACGNGGDNADNGGGEGDNGSGETVTLNYANWNLGTESDQTVERMMVDAFNESQDDIEVVIDDSITTDDWDGSLSTAASAGELPDVFMMNNIPTSYSNEWLMDISDMAAEDEQFQSIPESVRTASEIDGKTVSIPFATHLMGYYVNNDILNDKNLPVAEYGMSMDDFLEGVRSSTNISEDTVGLENASQIVDWYPGTVNEDFGWFTYNDENGMYSLDSSEMSEGVSTAQDLGANGYTYVNMSDEDKERMSGDDTGAAFRNGQITYFYNGTWMNSSFATDTDIDWDFIGLPGGNSVIVNDFVGIAQNTEHAEEAYEFAKFMTFGKEGFMKRIELVEENDFGFNTLPISTDQEILDAYWEKVDIPGIKAAYEDLDESMIEGFKVVPGFAKSRYEATTGISIGDEENATIGYIIDQSVAGNVNYQDYASQLQELAQQAHDEAVEEMGISEE</sequence>
<keyword evidence="4 5" id="KW-0732">Signal</keyword>
<dbReference type="PROSITE" id="PS51257">
    <property type="entry name" value="PROKAR_LIPOPROTEIN"/>
    <property type="match status" value="1"/>
</dbReference>
<dbReference type="Pfam" id="PF13416">
    <property type="entry name" value="SBP_bac_8"/>
    <property type="match status" value="1"/>
</dbReference>
<evidence type="ECO:0000313" key="7">
    <source>
        <dbReference type="Proteomes" id="UP000198564"/>
    </source>
</evidence>
<dbReference type="SUPFAM" id="SSF53850">
    <property type="entry name" value="Periplasmic binding protein-like II"/>
    <property type="match status" value="1"/>
</dbReference>
<evidence type="ECO:0000313" key="6">
    <source>
        <dbReference type="EMBL" id="SEI53591.1"/>
    </source>
</evidence>
<evidence type="ECO:0000256" key="5">
    <source>
        <dbReference type="SAM" id="SignalP"/>
    </source>
</evidence>
<reference evidence="7" key="1">
    <citation type="submission" date="2016-10" db="EMBL/GenBank/DDBJ databases">
        <authorList>
            <person name="Varghese N."/>
            <person name="Submissions S."/>
        </authorList>
    </citation>
    <scope>NUCLEOTIDE SEQUENCE [LARGE SCALE GENOMIC DNA]</scope>
    <source>
        <strain evidence="7">DSM 25751</strain>
    </source>
</reference>
<organism evidence="6 7">
    <name type="scientific">Alkalibacterium gilvum</name>
    <dbReference type="NCBI Taxonomy" id="1130080"/>
    <lineage>
        <taxon>Bacteria</taxon>
        <taxon>Bacillati</taxon>
        <taxon>Bacillota</taxon>
        <taxon>Bacilli</taxon>
        <taxon>Lactobacillales</taxon>
        <taxon>Carnobacteriaceae</taxon>
        <taxon>Alkalibacterium</taxon>
    </lineage>
</organism>
<accession>A0A1H6RCQ4</accession>
<keyword evidence="6" id="KW-0762">Sugar transport</keyword>